<dbReference type="Proteomes" id="UP000319852">
    <property type="component" value="Chromosome"/>
</dbReference>
<evidence type="ECO:0000313" key="2">
    <source>
        <dbReference type="Proteomes" id="UP000319852"/>
    </source>
</evidence>
<name>A0A517MQA8_9BACT</name>
<dbReference type="RefSeq" id="WP_145057169.1">
    <property type="nucleotide sequence ID" value="NZ_CP036263.1"/>
</dbReference>
<dbReference type="AlphaFoldDB" id="A0A517MQA8"/>
<dbReference type="EMBL" id="CP036263">
    <property type="protein sequence ID" value="QDS97073.1"/>
    <property type="molecule type" value="Genomic_DNA"/>
</dbReference>
<reference evidence="1 2" key="1">
    <citation type="submission" date="2019-02" db="EMBL/GenBank/DDBJ databases">
        <title>Deep-cultivation of Planctomycetes and their phenomic and genomic characterization uncovers novel biology.</title>
        <authorList>
            <person name="Wiegand S."/>
            <person name="Jogler M."/>
            <person name="Boedeker C."/>
            <person name="Pinto D."/>
            <person name="Vollmers J."/>
            <person name="Rivas-Marin E."/>
            <person name="Kohn T."/>
            <person name="Peeters S.H."/>
            <person name="Heuer A."/>
            <person name="Rast P."/>
            <person name="Oberbeckmann S."/>
            <person name="Bunk B."/>
            <person name="Jeske O."/>
            <person name="Meyerdierks A."/>
            <person name="Storesund J.E."/>
            <person name="Kallscheuer N."/>
            <person name="Luecker S."/>
            <person name="Lage O.M."/>
            <person name="Pohl T."/>
            <person name="Merkel B.J."/>
            <person name="Hornburger P."/>
            <person name="Mueller R.-W."/>
            <person name="Bruemmer F."/>
            <person name="Labrenz M."/>
            <person name="Spormann A.M."/>
            <person name="Op den Camp H."/>
            <person name="Overmann J."/>
            <person name="Amann R."/>
            <person name="Jetten M.S.M."/>
            <person name="Mascher T."/>
            <person name="Medema M.H."/>
            <person name="Devos D.P."/>
            <person name="Kaster A.-K."/>
            <person name="Ovreas L."/>
            <person name="Rohde M."/>
            <person name="Galperin M.Y."/>
            <person name="Jogler C."/>
        </authorList>
    </citation>
    <scope>NUCLEOTIDE SEQUENCE [LARGE SCALE GENOMIC DNA]</scope>
    <source>
        <strain evidence="1 2">HG15A2</strain>
    </source>
</reference>
<accession>A0A517MQA8</accession>
<keyword evidence="2" id="KW-1185">Reference proteome</keyword>
<organism evidence="1 2">
    <name type="scientific">Adhaeretor mobilis</name>
    <dbReference type="NCBI Taxonomy" id="1930276"/>
    <lineage>
        <taxon>Bacteria</taxon>
        <taxon>Pseudomonadati</taxon>
        <taxon>Planctomycetota</taxon>
        <taxon>Planctomycetia</taxon>
        <taxon>Pirellulales</taxon>
        <taxon>Lacipirellulaceae</taxon>
        <taxon>Adhaeretor</taxon>
    </lineage>
</organism>
<gene>
    <name evidence="1" type="ORF">HG15A2_03320</name>
</gene>
<evidence type="ECO:0000313" key="1">
    <source>
        <dbReference type="EMBL" id="QDS97073.1"/>
    </source>
</evidence>
<protein>
    <submittedName>
        <fullName evidence="1">Uncharacterized protein</fullName>
    </submittedName>
</protein>
<dbReference type="KEGG" id="amob:HG15A2_03320"/>
<dbReference type="OrthoDB" id="279800at2"/>
<sequence length="90" mass="10160">MSTETTKNRPAAEIRGMNGLKATIWSDATETGGVRYSVQISRTYRKDEQFHDTNYFGPSELLQAGHLASRAYDKIVELRAEHRGRDQDSA</sequence>
<proteinExistence type="predicted"/>